<keyword evidence="2" id="KW-0808">Transferase</keyword>
<dbReference type="InterPro" id="IPR016181">
    <property type="entry name" value="Acyl_CoA_acyltransferase"/>
</dbReference>
<dbReference type="PATRIC" id="fig|1502723.3.peg.4472"/>
<sequence>MALRVDRVDYQTDSHLDTELADLCYQSIHGRTDQRPVTADLVASRLHTTNSQPPTSLVIARDEHHQLIGAIALRWPYVPTGTGRLWGPVVHPDHRGHRLGNRLLAAICHPDGQAATLPAITTAEIPSAAPDAHALFTHAGWQRVPGPTLLRGPILPPGAASPPPTVWTAQDTTPHDLARHLGRLYAATYPDQDPRTATDTLRRWSQDRRYQPDRLLLTGPARQPAAAALLYPLATGHNGEPAELLIADILTDHNLAVADQLATCNDLVHAALRHGALGGSAVVRAVLPSHRQPCLAALENAGLARVDEFTLYAPPAGTSRDEPSARP</sequence>
<feature type="domain" description="N-acetyltransferase" evidence="1">
    <location>
        <begin position="47"/>
        <end position="109"/>
    </location>
</feature>
<evidence type="ECO:0000313" key="2">
    <source>
        <dbReference type="EMBL" id="KJE21191.1"/>
    </source>
</evidence>
<dbReference type="GO" id="GO:0016747">
    <property type="term" value="F:acyltransferase activity, transferring groups other than amino-acyl groups"/>
    <property type="evidence" value="ECO:0007669"/>
    <property type="project" value="InterPro"/>
</dbReference>
<gene>
    <name evidence="2" type="ORF">FF36_04531</name>
</gene>
<reference evidence="3" key="1">
    <citation type="submission" date="2015-02" db="EMBL/GenBank/DDBJ databases">
        <title>Draft Genome of Frankia sp. CpI1-S.</title>
        <authorList>
            <person name="Oshone R.T."/>
            <person name="Ngom M."/>
            <person name="Ghodhbane-Gtari F."/>
            <person name="Gtari M."/>
            <person name="Morris K."/>
            <person name="Thomas K."/>
            <person name="Sen A."/>
            <person name="Tisa L.S."/>
        </authorList>
    </citation>
    <scope>NUCLEOTIDE SEQUENCE [LARGE SCALE GENOMIC DNA]</scope>
    <source>
        <strain evidence="3">CpI1-S</strain>
    </source>
</reference>
<dbReference type="RefSeq" id="WP_044887050.1">
    <property type="nucleotide sequence ID" value="NZ_JYFN01000042.1"/>
</dbReference>
<evidence type="ECO:0000259" key="1">
    <source>
        <dbReference type="Pfam" id="PF00583"/>
    </source>
</evidence>
<dbReference type="Proteomes" id="UP000032545">
    <property type="component" value="Unassembled WGS sequence"/>
</dbReference>
<dbReference type="EMBL" id="JYFN01000042">
    <property type="protein sequence ID" value="KJE21191.1"/>
    <property type="molecule type" value="Genomic_DNA"/>
</dbReference>
<dbReference type="CDD" id="cd04301">
    <property type="entry name" value="NAT_SF"/>
    <property type="match status" value="1"/>
</dbReference>
<comment type="caution">
    <text evidence="2">The sequence shown here is derived from an EMBL/GenBank/DDBJ whole genome shotgun (WGS) entry which is preliminary data.</text>
</comment>
<protein>
    <submittedName>
        <fullName evidence="2">Acetyltransferase (GNAT) family protein</fullName>
    </submittedName>
</protein>
<dbReference type="InterPro" id="IPR000182">
    <property type="entry name" value="GNAT_dom"/>
</dbReference>
<dbReference type="SUPFAM" id="SSF55729">
    <property type="entry name" value="Acyl-CoA N-acyltransferases (Nat)"/>
    <property type="match status" value="1"/>
</dbReference>
<keyword evidence="3" id="KW-1185">Reference proteome</keyword>
<dbReference type="OrthoDB" id="3211212at2"/>
<dbReference type="Gene3D" id="3.40.630.30">
    <property type="match status" value="1"/>
</dbReference>
<name>A0A0D8BAG8_9ACTN</name>
<reference evidence="2 3" key="2">
    <citation type="journal article" date="2016" name="Genome Announc.">
        <title>Permanent Draft Genome Sequences for Two Variants of Frankia sp. Strain CpI1, the First Frankia Strain Isolated from Root Nodules of Comptonia peregrina.</title>
        <authorList>
            <person name="Oshone R."/>
            <person name="Hurst S.G.IV."/>
            <person name="Abebe-Akele F."/>
            <person name="Simpson S."/>
            <person name="Morris K."/>
            <person name="Thomas W.K."/>
            <person name="Tisa L.S."/>
        </authorList>
    </citation>
    <scope>NUCLEOTIDE SEQUENCE [LARGE SCALE GENOMIC DNA]</scope>
    <source>
        <strain evidence="3">CpI1-S</strain>
    </source>
</reference>
<proteinExistence type="predicted"/>
<accession>A0A0D8BAG8</accession>
<organism evidence="2 3">
    <name type="scientific">Frankia torreyi</name>
    <dbReference type="NCBI Taxonomy" id="1856"/>
    <lineage>
        <taxon>Bacteria</taxon>
        <taxon>Bacillati</taxon>
        <taxon>Actinomycetota</taxon>
        <taxon>Actinomycetes</taxon>
        <taxon>Frankiales</taxon>
        <taxon>Frankiaceae</taxon>
        <taxon>Frankia</taxon>
    </lineage>
</organism>
<dbReference type="Pfam" id="PF00583">
    <property type="entry name" value="Acetyltransf_1"/>
    <property type="match status" value="1"/>
</dbReference>
<dbReference type="AlphaFoldDB" id="A0A0D8BAG8"/>
<evidence type="ECO:0000313" key="3">
    <source>
        <dbReference type="Proteomes" id="UP000032545"/>
    </source>
</evidence>